<protein>
    <submittedName>
        <fullName evidence="4">SH3 domain-containing protein</fullName>
    </submittedName>
</protein>
<organism evidence="4 5">
    <name type="scientific">Limnofasciculus baicalensis BBK-W-15</name>
    <dbReference type="NCBI Taxonomy" id="2699891"/>
    <lineage>
        <taxon>Bacteria</taxon>
        <taxon>Bacillati</taxon>
        <taxon>Cyanobacteriota</taxon>
        <taxon>Cyanophyceae</taxon>
        <taxon>Coleofasciculales</taxon>
        <taxon>Coleofasciculaceae</taxon>
        <taxon>Limnofasciculus</taxon>
        <taxon>Limnofasciculus baicalensis</taxon>
    </lineage>
</organism>
<name>A0AAE3KMN7_9CYAN</name>
<feature type="domain" description="SH3b" evidence="3">
    <location>
        <begin position="89"/>
        <end position="155"/>
    </location>
</feature>
<dbReference type="SMART" id="SM00287">
    <property type="entry name" value="SH3b"/>
    <property type="match status" value="1"/>
</dbReference>
<feature type="compositionally biased region" description="Low complexity" evidence="1">
    <location>
        <begin position="72"/>
        <end position="85"/>
    </location>
</feature>
<sequence>MVSGIAKFFLGFFLAIFLLLGGAVGIAYYLFTKMSVNPPKPIFAEEQKQQSPIAKPVSLPTGAKSKQDKKATPTPSESPTTKELPAGAYKARVSWPEGLSIRDQPNLDSNRVNGVAYNQEIFVLQESDDKRWQKIRIIEGGEEGWVKAGNIEKVDSSTESPQ</sequence>
<evidence type="ECO:0000256" key="2">
    <source>
        <dbReference type="SAM" id="Phobius"/>
    </source>
</evidence>
<keyword evidence="2" id="KW-0812">Transmembrane</keyword>
<accession>A0AAE3KMN7</accession>
<dbReference type="RefSeq" id="WP_254010636.1">
    <property type="nucleotide sequence ID" value="NZ_JAMZMM010000029.1"/>
</dbReference>
<keyword evidence="2" id="KW-1133">Transmembrane helix</keyword>
<dbReference type="InterPro" id="IPR003646">
    <property type="entry name" value="SH3-like_bac-type"/>
</dbReference>
<dbReference type="AlphaFoldDB" id="A0AAE3KMN7"/>
<dbReference type="EMBL" id="JAMZMM010000029">
    <property type="protein sequence ID" value="MCP2727828.1"/>
    <property type="molecule type" value="Genomic_DNA"/>
</dbReference>
<feature type="region of interest" description="Disordered" evidence="1">
    <location>
        <begin position="46"/>
        <end position="88"/>
    </location>
</feature>
<keyword evidence="5" id="KW-1185">Reference proteome</keyword>
<proteinExistence type="predicted"/>
<keyword evidence="2" id="KW-0472">Membrane</keyword>
<reference evidence="4" key="1">
    <citation type="submission" date="2022-06" db="EMBL/GenBank/DDBJ databases">
        <title>New cyanobacteria of genus Symplocastrum in benthos of Lake Baikal.</title>
        <authorList>
            <person name="Sorokovikova E."/>
            <person name="Tikhonova I."/>
            <person name="Krasnopeev A."/>
            <person name="Evseev P."/>
            <person name="Gladkikh A."/>
            <person name="Belykh O."/>
        </authorList>
    </citation>
    <scope>NUCLEOTIDE SEQUENCE</scope>
    <source>
        <strain evidence="4">BBK-W-15</strain>
    </source>
</reference>
<gene>
    <name evidence="4" type="ORF">NJ959_04970</name>
</gene>
<evidence type="ECO:0000256" key="1">
    <source>
        <dbReference type="SAM" id="MobiDB-lite"/>
    </source>
</evidence>
<feature type="transmembrane region" description="Helical" evidence="2">
    <location>
        <begin position="6"/>
        <end position="31"/>
    </location>
</feature>
<evidence type="ECO:0000313" key="4">
    <source>
        <dbReference type="EMBL" id="MCP2727828.1"/>
    </source>
</evidence>
<dbReference type="Proteomes" id="UP001204953">
    <property type="component" value="Unassembled WGS sequence"/>
</dbReference>
<evidence type="ECO:0000313" key="5">
    <source>
        <dbReference type="Proteomes" id="UP001204953"/>
    </source>
</evidence>
<dbReference type="Gene3D" id="2.30.30.40">
    <property type="entry name" value="SH3 Domains"/>
    <property type="match status" value="1"/>
</dbReference>
<comment type="caution">
    <text evidence="4">The sequence shown here is derived from an EMBL/GenBank/DDBJ whole genome shotgun (WGS) entry which is preliminary data.</text>
</comment>
<dbReference type="Pfam" id="PF08239">
    <property type="entry name" value="SH3_3"/>
    <property type="match status" value="1"/>
</dbReference>
<evidence type="ECO:0000259" key="3">
    <source>
        <dbReference type="SMART" id="SM00287"/>
    </source>
</evidence>